<dbReference type="InterPro" id="IPR003439">
    <property type="entry name" value="ABC_transporter-like_ATP-bd"/>
</dbReference>
<evidence type="ECO:0000256" key="5">
    <source>
        <dbReference type="SAM" id="Phobius"/>
    </source>
</evidence>
<evidence type="ECO:0000256" key="1">
    <source>
        <dbReference type="ARBA" id="ARBA00004141"/>
    </source>
</evidence>
<dbReference type="EMBL" id="JAHLQL010000001">
    <property type="protein sequence ID" value="MBU5591272.1"/>
    <property type="molecule type" value="Genomic_DNA"/>
</dbReference>
<dbReference type="Proteomes" id="UP000736583">
    <property type="component" value="Unassembled WGS sequence"/>
</dbReference>
<proteinExistence type="predicted"/>
<dbReference type="PROSITE" id="PS50929">
    <property type="entry name" value="ABC_TM1F"/>
    <property type="match status" value="1"/>
</dbReference>
<keyword evidence="9" id="KW-1185">Reference proteome</keyword>
<dbReference type="Pfam" id="PF00005">
    <property type="entry name" value="ABC_tran"/>
    <property type="match status" value="1"/>
</dbReference>
<dbReference type="PROSITE" id="PS00211">
    <property type="entry name" value="ABC_TRANSPORTER_1"/>
    <property type="match status" value="1"/>
</dbReference>
<gene>
    <name evidence="8" type="ORF">KQI89_05810</name>
</gene>
<dbReference type="InterPro" id="IPR017871">
    <property type="entry name" value="ABC_transporter-like_CS"/>
</dbReference>
<dbReference type="InterPro" id="IPR011527">
    <property type="entry name" value="ABC1_TM_dom"/>
</dbReference>
<feature type="domain" description="ABC transporter" evidence="6">
    <location>
        <begin position="338"/>
        <end position="546"/>
    </location>
</feature>
<dbReference type="PANTHER" id="PTHR43394:SF1">
    <property type="entry name" value="ATP-BINDING CASSETTE SUB-FAMILY B MEMBER 10, MITOCHONDRIAL"/>
    <property type="match status" value="1"/>
</dbReference>
<name>A0ABS6EYG7_9CLOT</name>
<dbReference type="RefSeq" id="WP_216456282.1">
    <property type="nucleotide sequence ID" value="NZ_JAHLQL010000001.1"/>
</dbReference>
<dbReference type="GO" id="GO:0005524">
    <property type="term" value="F:ATP binding"/>
    <property type="evidence" value="ECO:0007669"/>
    <property type="project" value="UniProtKB-KW"/>
</dbReference>
<dbReference type="PROSITE" id="PS50893">
    <property type="entry name" value="ABC_TRANSPORTER_2"/>
    <property type="match status" value="1"/>
</dbReference>
<evidence type="ECO:0000259" key="6">
    <source>
        <dbReference type="PROSITE" id="PS50893"/>
    </source>
</evidence>
<feature type="transmembrane region" description="Helical" evidence="5">
    <location>
        <begin position="20"/>
        <end position="44"/>
    </location>
</feature>
<dbReference type="InterPro" id="IPR039421">
    <property type="entry name" value="Type_1_exporter"/>
</dbReference>
<feature type="domain" description="ABC transmembrane type-1" evidence="7">
    <location>
        <begin position="20"/>
        <end position="302"/>
    </location>
</feature>
<evidence type="ECO:0000259" key="7">
    <source>
        <dbReference type="PROSITE" id="PS50929"/>
    </source>
</evidence>
<sequence>MIKKYIKLYRFIGPYIRQQIFMASLCLIGMLVSILTPYLMALFINQIQDGKTLSVITRTGIFIGIVSFVASLLNTAQNYVWHRFRVKFINHIRLEMFKATINKKLVYFKENKSGDILSKILYDVTSVAEHIAIGIPMLLINIIRLLAVFVLMALLNIRLTLIVLVTAPIYCLLFNLINKHLRENSLKEREEFSKVTGNLQEDISGIYTIKIFKKENYFTHKFQNVLNQYINFVNKNLFFQAVSYGTTDMIQSMLPIAILLVGSMLISKGSLKIGSLIGFYAYLNYIYEPMANLSDWFIGVQTTLGMSDRVTEFLEDPEYIKETEEEKKKMAIDEITSIEFKNVSFSYDKKDKVLNNLNFKIEKGDKVAIVGPSGKGKSTLIQLMLKVYEGYTGEILINGISIRDIAKTSIYENVSLVEQNLFIFDGTVKENILFDQQDSIHLLESMTISQTDVFVKGFEKALNHLLLEGGKNISGGQKQRICISRALAKCFDVLILDEATSSLDKELEKEVVENIDKYVIENNKILISISHRHVPVSICNKIINLD</sequence>
<dbReference type="InterPro" id="IPR003593">
    <property type="entry name" value="AAA+_ATPase"/>
</dbReference>
<evidence type="ECO:0000313" key="9">
    <source>
        <dbReference type="Proteomes" id="UP000736583"/>
    </source>
</evidence>
<comment type="caution">
    <text evidence="8">The sequence shown here is derived from an EMBL/GenBank/DDBJ whole genome shotgun (WGS) entry which is preliminary data.</text>
</comment>
<accession>A0ABS6EYG7</accession>
<feature type="transmembrane region" description="Helical" evidence="5">
    <location>
        <begin position="56"/>
        <end position="76"/>
    </location>
</feature>
<keyword evidence="8" id="KW-0067">ATP-binding</keyword>
<dbReference type="PANTHER" id="PTHR43394">
    <property type="entry name" value="ATP-DEPENDENT PERMEASE MDL1, MITOCHONDRIAL"/>
    <property type="match status" value="1"/>
</dbReference>
<dbReference type="CDD" id="cd07346">
    <property type="entry name" value="ABC_6TM_exporters"/>
    <property type="match status" value="1"/>
</dbReference>
<comment type="subcellular location">
    <subcellularLocation>
        <location evidence="1">Membrane</location>
        <topology evidence="1">Multi-pass membrane protein</topology>
    </subcellularLocation>
</comment>
<evidence type="ECO:0000256" key="3">
    <source>
        <dbReference type="ARBA" id="ARBA00022989"/>
    </source>
</evidence>
<evidence type="ECO:0000256" key="4">
    <source>
        <dbReference type="ARBA" id="ARBA00023136"/>
    </source>
</evidence>
<reference evidence="8 9" key="1">
    <citation type="submission" date="2021-06" db="EMBL/GenBank/DDBJ databases">
        <authorList>
            <person name="Sun Q."/>
            <person name="Li D."/>
        </authorList>
    </citation>
    <scope>NUCLEOTIDE SEQUENCE [LARGE SCALE GENOMIC DNA]</scope>
    <source>
        <strain evidence="8 9">MSJ-4</strain>
    </source>
</reference>
<dbReference type="Pfam" id="PF00664">
    <property type="entry name" value="ABC_membrane"/>
    <property type="match status" value="1"/>
</dbReference>
<evidence type="ECO:0000313" key="8">
    <source>
        <dbReference type="EMBL" id="MBU5591272.1"/>
    </source>
</evidence>
<dbReference type="SMART" id="SM00382">
    <property type="entry name" value="AAA"/>
    <property type="match status" value="1"/>
</dbReference>
<protein>
    <submittedName>
        <fullName evidence="8">ABC transporter ATP-binding protein/permease</fullName>
    </submittedName>
</protein>
<organism evidence="8 9">
    <name type="scientific">Clostridium simiarum</name>
    <dbReference type="NCBI Taxonomy" id="2841506"/>
    <lineage>
        <taxon>Bacteria</taxon>
        <taxon>Bacillati</taxon>
        <taxon>Bacillota</taxon>
        <taxon>Clostridia</taxon>
        <taxon>Eubacteriales</taxon>
        <taxon>Clostridiaceae</taxon>
        <taxon>Clostridium</taxon>
    </lineage>
</organism>
<keyword evidence="2 5" id="KW-0812">Transmembrane</keyword>
<evidence type="ECO:0000256" key="2">
    <source>
        <dbReference type="ARBA" id="ARBA00022692"/>
    </source>
</evidence>
<keyword evidence="8" id="KW-0547">Nucleotide-binding</keyword>
<keyword evidence="4 5" id="KW-0472">Membrane</keyword>
<keyword evidence="3 5" id="KW-1133">Transmembrane helix</keyword>
<dbReference type="CDD" id="cd03228">
    <property type="entry name" value="ABCC_MRP_Like"/>
    <property type="match status" value="1"/>
</dbReference>